<gene>
    <name evidence="2" type="ORF">NDU88_003151</name>
</gene>
<accession>A0AAV7WSR5</accession>
<feature type="compositionally biased region" description="Basic and acidic residues" evidence="1">
    <location>
        <begin position="150"/>
        <end position="161"/>
    </location>
</feature>
<feature type="compositionally biased region" description="Basic and acidic residues" evidence="1">
    <location>
        <begin position="24"/>
        <end position="34"/>
    </location>
</feature>
<evidence type="ECO:0000256" key="1">
    <source>
        <dbReference type="SAM" id="MobiDB-lite"/>
    </source>
</evidence>
<dbReference type="Proteomes" id="UP001066276">
    <property type="component" value="Chromosome 1_1"/>
</dbReference>
<feature type="region of interest" description="Disordered" evidence="1">
    <location>
        <begin position="1"/>
        <end position="329"/>
    </location>
</feature>
<feature type="compositionally biased region" description="Polar residues" evidence="1">
    <location>
        <begin position="313"/>
        <end position="322"/>
    </location>
</feature>
<name>A0AAV7WSR5_PLEWA</name>
<feature type="compositionally biased region" description="Basic and acidic residues" evidence="1">
    <location>
        <begin position="419"/>
        <end position="433"/>
    </location>
</feature>
<keyword evidence="3" id="KW-1185">Reference proteome</keyword>
<feature type="compositionally biased region" description="Basic and acidic residues" evidence="1">
    <location>
        <begin position="233"/>
        <end position="244"/>
    </location>
</feature>
<feature type="compositionally biased region" description="Polar residues" evidence="1">
    <location>
        <begin position="204"/>
        <end position="221"/>
    </location>
</feature>
<evidence type="ECO:0000313" key="2">
    <source>
        <dbReference type="EMBL" id="KAJ1215543.1"/>
    </source>
</evidence>
<feature type="region of interest" description="Disordered" evidence="1">
    <location>
        <begin position="347"/>
        <end position="449"/>
    </location>
</feature>
<organism evidence="2 3">
    <name type="scientific">Pleurodeles waltl</name>
    <name type="common">Iberian ribbed newt</name>
    <dbReference type="NCBI Taxonomy" id="8319"/>
    <lineage>
        <taxon>Eukaryota</taxon>
        <taxon>Metazoa</taxon>
        <taxon>Chordata</taxon>
        <taxon>Craniata</taxon>
        <taxon>Vertebrata</taxon>
        <taxon>Euteleostomi</taxon>
        <taxon>Amphibia</taxon>
        <taxon>Batrachia</taxon>
        <taxon>Caudata</taxon>
        <taxon>Salamandroidea</taxon>
        <taxon>Salamandridae</taxon>
        <taxon>Pleurodelinae</taxon>
        <taxon>Pleurodeles</taxon>
    </lineage>
</organism>
<evidence type="ECO:0000313" key="3">
    <source>
        <dbReference type="Proteomes" id="UP001066276"/>
    </source>
</evidence>
<dbReference type="EMBL" id="JANPWB010000001">
    <property type="protein sequence ID" value="KAJ1215543.1"/>
    <property type="molecule type" value="Genomic_DNA"/>
</dbReference>
<protein>
    <submittedName>
        <fullName evidence="2">Uncharacterized protein</fullName>
    </submittedName>
</protein>
<dbReference type="AlphaFoldDB" id="A0AAV7WSR5"/>
<comment type="caution">
    <text evidence="2">The sequence shown here is derived from an EMBL/GenBank/DDBJ whole genome shotgun (WGS) entry which is preliminary data.</text>
</comment>
<reference evidence="2" key="1">
    <citation type="journal article" date="2022" name="bioRxiv">
        <title>Sequencing and chromosome-scale assembly of the giantPleurodeles waltlgenome.</title>
        <authorList>
            <person name="Brown T."/>
            <person name="Elewa A."/>
            <person name="Iarovenko S."/>
            <person name="Subramanian E."/>
            <person name="Araus A.J."/>
            <person name="Petzold A."/>
            <person name="Susuki M."/>
            <person name="Suzuki K.-i.T."/>
            <person name="Hayashi T."/>
            <person name="Toyoda A."/>
            <person name="Oliveira C."/>
            <person name="Osipova E."/>
            <person name="Leigh N.D."/>
            <person name="Simon A."/>
            <person name="Yun M.H."/>
        </authorList>
    </citation>
    <scope>NUCLEOTIDE SEQUENCE</scope>
    <source>
        <strain evidence="2">20211129_DDA</strain>
        <tissue evidence="2">Liver</tissue>
    </source>
</reference>
<feature type="compositionally biased region" description="Polar residues" evidence="1">
    <location>
        <begin position="125"/>
        <end position="140"/>
    </location>
</feature>
<proteinExistence type="predicted"/>
<feature type="compositionally biased region" description="Low complexity" evidence="1">
    <location>
        <begin position="247"/>
        <end position="270"/>
    </location>
</feature>
<feature type="compositionally biased region" description="Basic and acidic residues" evidence="1">
    <location>
        <begin position="183"/>
        <end position="199"/>
    </location>
</feature>
<sequence length="479" mass="51546">MSIQALLPCTLLGQRPATTGSSEWPERKPHRGPEQKYCANFGRTKQRTKERAEAPSSPPTPVSGPIVGATRGGHPRGATNPLKKGAARHPSQVQVTGQPGGGRHNDTTRGPLIGATRPSPRDSATPGTALQQTANPTCILQRQAHAGNQRGDRSSERRDPRPGTQLHRAQLRSRQPTLPASFSDEHTQETNEGTAHRSDATLAPDSTTPCTASQQTANPTCILQRRAHAGNQRGDRSSERRDPRPGTQLQRAQLQNAAAATRQRGTQSGSIGTGRGTRPPPPSCRKQLLTFSGPRRRKNAARPTGYSRRGDVTQRQYTTRASPGTAPIWGRRDPCIDQVCAVSAQWGGKQHQPKHHGDQAAREAATTHSKDWILKQIRGAGSSEKETQEVQGDCSATNPAGSEVTPPETKKRQRNTSRGAERGDKKETGERVEAATPGPSKKAKTSNGEQISIIVKECLKSMAPLLFVKPGGGASRRHT</sequence>